<gene>
    <name evidence="1" type="ORF">K239x_46830</name>
</gene>
<reference evidence="1 2" key="1">
    <citation type="submission" date="2019-02" db="EMBL/GenBank/DDBJ databases">
        <title>Deep-cultivation of Planctomycetes and their phenomic and genomic characterization uncovers novel biology.</title>
        <authorList>
            <person name="Wiegand S."/>
            <person name="Jogler M."/>
            <person name="Boedeker C."/>
            <person name="Pinto D."/>
            <person name="Vollmers J."/>
            <person name="Rivas-Marin E."/>
            <person name="Kohn T."/>
            <person name="Peeters S.H."/>
            <person name="Heuer A."/>
            <person name="Rast P."/>
            <person name="Oberbeckmann S."/>
            <person name="Bunk B."/>
            <person name="Jeske O."/>
            <person name="Meyerdierks A."/>
            <person name="Storesund J.E."/>
            <person name="Kallscheuer N."/>
            <person name="Luecker S."/>
            <person name="Lage O.M."/>
            <person name="Pohl T."/>
            <person name="Merkel B.J."/>
            <person name="Hornburger P."/>
            <person name="Mueller R.-W."/>
            <person name="Bruemmer F."/>
            <person name="Labrenz M."/>
            <person name="Spormann A.M."/>
            <person name="Op den Camp H."/>
            <person name="Overmann J."/>
            <person name="Amann R."/>
            <person name="Jetten M.S.M."/>
            <person name="Mascher T."/>
            <person name="Medema M.H."/>
            <person name="Devos D.P."/>
            <person name="Kaster A.-K."/>
            <person name="Ovreas L."/>
            <person name="Rohde M."/>
            <person name="Galperin M.Y."/>
            <person name="Jogler C."/>
        </authorList>
    </citation>
    <scope>NUCLEOTIDE SEQUENCE [LARGE SCALE GENOMIC DNA]</scope>
    <source>
        <strain evidence="1 2">K23_9</strain>
    </source>
</reference>
<dbReference type="OrthoDB" id="280445at2"/>
<dbReference type="EMBL" id="CP036526">
    <property type="protein sequence ID" value="QDT12671.1"/>
    <property type="molecule type" value="Genomic_DNA"/>
</dbReference>
<evidence type="ECO:0000313" key="2">
    <source>
        <dbReference type="Proteomes" id="UP000319817"/>
    </source>
</evidence>
<organism evidence="1 2">
    <name type="scientific">Stieleria marina</name>
    <dbReference type="NCBI Taxonomy" id="1930275"/>
    <lineage>
        <taxon>Bacteria</taxon>
        <taxon>Pseudomonadati</taxon>
        <taxon>Planctomycetota</taxon>
        <taxon>Planctomycetia</taxon>
        <taxon>Pirellulales</taxon>
        <taxon>Pirellulaceae</taxon>
        <taxon>Stieleria</taxon>
    </lineage>
</organism>
<evidence type="ECO:0000313" key="1">
    <source>
        <dbReference type="EMBL" id="QDT12671.1"/>
    </source>
</evidence>
<dbReference type="RefSeq" id="WP_145420535.1">
    <property type="nucleotide sequence ID" value="NZ_CP036526.1"/>
</dbReference>
<protein>
    <recommendedName>
        <fullName evidence="3">Chromosome partition protein Smc</fullName>
    </recommendedName>
</protein>
<keyword evidence="2" id="KW-1185">Reference proteome</keyword>
<sequence length="137" mass="15333">MTVSQNSAAHAHSDHRHWKSDAECWLNDIQNWRMEHSAAIVQLQAALSRVNEHGQALDEHDDSVKSLVGGLEHHEKALAESLQDGSSASLDEVRGDQHTKQADLHCHQQDAHERIKKHHHQAMATVAMLTKALQEPV</sequence>
<proteinExistence type="predicted"/>
<dbReference type="Proteomes" id="UP000319817">
    <property type="component" value="Chromosome"/>
</dbReference>
<accession>A0A517NZX3</accession>
<dbReference type="AlphaFoldDB" id="A0A517NZX3"/>
<evidence type="ECO:0008006" key="3">
    <source>
        <dbReference type="Google" id="ProtNLM"/>
    </source>
</evidence>
<name>A0A517NZX3_9BACT</name>